<name>A0A1I4FLN5_9LACT</name>
<dbReference type="Proteomes" id="UP000181969">
    <property type="component" value="Unassembled WGS sequence"/>
</dbReference>
<accession>A0A1I4FLN5</accession>
<gene>
    <name evidence="2" type="ORF">SAMN05216438_1025</name>
</gene>
<keyword evidence="1" id="KW-1133">Transmembrane helix</keyword>
<dbReference type="Pfam" id="PF10097">
    <property type="entry name" value="DUF2335"/>
    <property type="match status" value="1"/>
</dbReference>
<sequence>MNDVLARTSSESTEKVDEIIDEVEKLPAGERQMVTRQLELYQGDLPHPDILDGYNKLYPNAAEKIIKNGIAESEHRRSMDKQFLTSQVHAHYFGQVLAFIFGLVLVIGSLYLILSNHPVAGGIFGGATLLGAMGIFTNQKSDNKKDKSK</sequence>
<feature type="transmembrane region" description="Helical" evidence="1">
    <location>
        <begin position="119"/>
        <end position="137"/>
    </location>
</feature>
<keyword evidence="1" id="KW-0472">Membrane</keyword>
<protein>
    <submittedName>
        <fullName evidence="2">Uncharacterized membrane protein</fullName>
    </submittedName>
</protein>
<evidence type="ECO:0000256" key="1">
    <source>
        <dbReference type="SAM" id="Phobius"/>
    </source>
</evidence>
<feature type="transmembrane region" description="Helical" evidence="1">
    <location>
        <begin position="92"/>
        <end position="113"/>
    </location>
</feature>
<dbReference type="EMBL" id="FOTJ01000002">
    <property type="protein sequence ID" value="SFL17756.1"/>
    <property type="molecule type" value="Genomic_DNA"/>
</dbReference>
<dbReference type="InterPro" id="IPR019284">
    <property type="entry name" value="RP532"/>
</dbReference>
<proteinExistence type="predicted"/>
<keyword evidence="1" id="KW-0812">Transmembrane</keyword>
<reference evidence="2 3" key="1">
    <citation type="submission" date="2016-10" db="EMBL/GenBank/DDBJ databases">
        <authorList>
            <person name="de Groot N.N."/>
        </authorList>
    </citation>
    <scope>NUCLEOTIDE SEQUENCE [LARGE SCALE GENOMIC DNA]</scope>
    <source>
        <strain evidence="2 3">M79</strain>
    </source>
</reference>
<dbReference type="AlphaFoldDB" id="A0A1I4FLN5"/>
<organism evidence="2 3">
    <name type="scientific">Lactococcus garvieae</name>
    <dbReference type="NCBI Taxonomy" id="1363"/>
    <lineage>
        <taxon>Bacteria</taxon>
        <taxon>Bacillati</taxon>
        <taxon>Bacillota</taxon>
        <taxon>Bacilli</taxon>
        <taxon>Lactobacillales</taxon>
        <taxon>Streptococcaceae</taxon>
        <taxon>Lactococcus</taxon>
    </lineage>
</organism>
<evidence type="ECO:0000313" key="2">
    <source>
        <dbReference type="EMBL" id="SFL17756.1"/>
    </source>
</evidence>
<evidence type="ECO:0000313" key="3">
    <source>
        <dbReference type="Proteomes" id="UP000181969"/>
    </source>
</evidence>